<organism evidence="1 2">
    <name type="scientific">Flavobacterium circumlabens</name>
    <dbReference type="NCBI Taxonomy" id="2133765"/>
    <lineage>
        <taxon>Bacteria</taxon>
        <taxon>Pseudomonadati</taxon>
        <taxon>Bacteroidota</taxon>
        <taxon>Flavobacteriia</taxon>
        <taxon>Flavobacteriales</taxon>
        <taxon>Flavobacteriaceae</taxon>
        <taxon>Flavobacterium</taxon>
    </lineage>
</organism>
<accession>A0A4Y7U4B3</accession>
<protein>
    <submittedName>
        <fullName evidence="1">Uncharacterized protein</fullName>
    </submittedName>
</protein>
<dbReference type="AlphaFoldDB" id="A0A4Y7U4B3"/>
<gene>
    <name evidence="1" type="ORF">D0809_29485</name>
</gene>
<dbReference type="EMBL" id="QWDN01001054">
    <property type="protein sequence ID" value="TEB40659.1"/>
    <property type="molecule type" value="Genomic_DNA"/>
</dbReference>
<reference evidence="1 2" key="1">
    <citation type="journal article" date="2018" name="Syst. Appl. Microbiol.">
        <title>Flavobacterium circumlabens sp. nov. and Flavobacterium cupreum sp. nov., two psychrotrophic species isolated from Antarctic environmental samples.</title>
        <authorList>
            <person name="Kralova S."/>
            <person name="Busse H.J."/>
            <person name="Svec P."/>
            <person name="Maslanova I."/>
            <person name="Stankova E."/>
            <person name="Bartak M."/>
            <person name="Sedlacek I."/>
        </authorList>
    </citation>
    <scope>NUCLEOTIDE SEQUENCE [LARGE SCALE GENOMIC DNA]</scope>
    <source>
        <strain evidence="1 2">CCM 8828</strain>
    </source>
</reference>
<evidence type="ECO:0000313" key="2">
    <source>
        <dbReference type="Proteomes" id="UP000298340"/>
    </source>
</evidence>
<dbReference type="Proteomes" id="UP000298340">
    <property type="component" value="Unassembled WGS sequence"/>
</dbReference>
<proteinExistence type="predicted"/>
<feature type="non-terminal residue" evidence="1">
    <location>
        <position position="1"/>
    </location>
</feature>
<dbReference type="RefSeq" id="WP_170208190.1">
    <property type="nucleotide sequence ID" value="NZ_QWDN01001054.1"/>
</dbReference>
<feature type="non-terminal residue" evidence="1">
    <location>
        <position position="105"/>
    </location>
</feature>
<comment type="caution">
    <text evidence="1">The sequence shown here is derived from an EMBL/GenBank/DDBJ whole genome shotgun (WGS) entry which is preliminary data.</text>
</comment>
<sequence>NNGSLSTSENYIYNAKGKIRSSITTNSKNETLQTDNFYASDNEMTSSPFALELKNKNMINNPLQTQTYKGGNKISDQINIYDKSAATSNLLSLKNVYAAKFPNSL</sequence>
<name>A0A4Y7U4B3_9FLAO</name>
<evidence type="ECO:0000313" key="1">
    <source>
        <dbReference type="EMBL" id="TEB40659.1"/>
    </source>
</evidence>